<accession>A0A2U9C6X7</accession>
<feature type="compositionally biased region" description="Low complexity" evidence="1">
    <location>
        <begin position="320"/>
        <end position="334"/>
    </location>
</feature>
<feature type="compositionally biased region" description="Low complexity" evidence="1">
    <location>
        <begin position="2535"/>
        <end position="2549"/>
    </location>
</feature>
<feature type="region of interest" description="Disordered" evidence="1">
    <location>
        <begin position="2703"/>
        <end position="2777"/>
    </location>
</feature>
<feature type="region of interest" description="Disordered" evidence="1">
    <location>
        <begin position="1870"/>
        <end position="1912"/>
    </location>
</feature>
<dbReference type="STRING" id="52904.ENSSMAP00000013029"/>
<gene>
    <name evidence="3" type="ORF">SMAX5B_018962</name>
</gene>
<feature type="compositionally biased region" description="Low complexity" evidence="1">
    <location>
        <begin position="633"/>
        <end position="649"/>
    </location>
</feature>
<dbReference type="InterPro" id="IPR052303">
    <property type="entry name" value="CEFIP"/>
</dbReference>
<name>A0A2U9C6X7_SCOMX</name>
<feature type="compositionally biased region" description="Polar residues" evidence="1">
    <location>
        <begin position="2183"/>
        <end position="2199"/>
    </location>
</feature>
<evidence type="ECO:0000313" key="4">
    <source>
        <dbReference type="Proteomes" id="UP000246464"/>
    </source>
</evidence>
<sequence length="2777" mass="304787">MDSWTLQGDSYSFLRSAPRTFSLCHRDGTPNHVEIFDIINVPTQRSVISETTCLCDIFGDDCESPSLSSSPAVGAFVHSQREVDGTAAASPLVDDLNDSSGSYHTAPGSSEGEEGFEDSRERLHSPPLQNPSSERWQSEGEGLSSGNPDIFEDSSPNLERKSKSPVPQLSTASPLSEVINTSDRTSSPGHNSSYTISPKGSASPLTSSAVEIRSSPSSPRPRQALSEAESGRNTPILKDEHNSPSDQLLNSSPYSEPRNCVSSSSSESVNIQSSPDFRVVQNSPEQRSSYFNQHSSPSPEPRHKDISLDFTKSAFESRDTLSSPLPSSSSTESSSHSRETLVTPELKKRPYSPDTQASSPFHELRGRISLPDLFSRDFTPDLEEPPCSPEWISNPSTEGRLTATTPENQNTWLSVEAGSADSTPAPRFTPPSPVISTATSPELAESVSPELGGTTPSPGLLRAASPANIVARTPSPGLSPQIRRISTPSENRIQVLSPVVSYSLSPSPTARSNCSPTEIHTAPSPEIRITASSPELHTYSASSRSPTSSPHITGISYTIVQPEDRDTPPFPELSLHSTPEPDRTLVSPEARSLTQSRDSTHSSRAESTGTPRDSPHISGFTSRALQPEITLSPQPRYQTPSPQPQYQTPSPEPRYQTPSPQKHQSPSPQRLTSRDLSPVSPSPEQNSTLYTKYNPQYIHTPPLRNTPEVERDSSSVDITETQSPTLLAKDNVSPSFELDRADKSVLAEIKSTSPVVAVRSPVVTSPFLAQEKLASSPEQQSIEKEEQPKEANFQVNSSLASFSKEKQDFGQNKIQKEDSCKNPPIEINSLSPKVLVSEDRSPTISPVHRATSVSPVQRLGKPQPQFTSYPLTSESSSSLKSACTPEPSRRHLSTKVRSENSDSFTENMAHHANRRRTPSPPLTRFTPVHIIAPEKPYRQWQNRSRSPSKVVAPSSSSYLNKAVTNRESPNVASVDNNSQAHCVRRVGQLEMDREMQLEERELVSERKRHSEMERERKGEERVPEKGEGWQGDASYRGEQVELSFNARNRKGPASRGAAPTSRETRQGLPTVHSYSESSLATRQLQQQQSLLRLASQQDTRGGGPGRRLRPPAHHNKNSALGRVAASRPCRSSSSSMGSELDEADDEVKWFTDLAFRSLSSPEVDYLDMYNSSHRSSTNISQPSTQESPGGVNPAWQAYADFRGSAPKLDNDDLSFQQPSAYYSEGLDPSKRYEMGSFECVDVAVEREDARKVRRGVPKRQIQLKRRNNVDGKQDESSENSSPGVPVLEESPSLESHIRETFMRQHSTPAATQDYYPSECSPEPNQKNERKCRLQKSASLDETCSKNKIATCLIKSVLSKKMQSVDKQPDEQTEDVSPAFDENTQPTESAVTTLKVSPKPDTHNLSSTPSDYVISSEGLPMRGETSAQYEVKSPKSFGVRSSNRPSSSSSSRSVSFSQTDSEDIESQTTNATFIRSEMRSELKVPFDSKQSRTGVRRADGIKIWYEGDAGDSANAAAGNTGALPATGTSSRQARMTNRDQECENTEDHKQLQRGDMDACLSKPQEITLKAVEKKKASLNVCLTPEAENKPEVLSPDISFREKEERVEPSLDEKTEEAERNGNNKSKNPIHKVRDVRQLVKNTYNLSFKAPSAVMPSDVNYLKMVSFNEERREEVKEDRGIEVIAGKEQEASQEMRTEMRREERGEEYRAEREEQQKEKVNDSKLLTFPPSLQSKCKPLPRPQPMHIEYKAVCWKEDKNKMSRSKKENSGEKPQASPELVTEVSRESQKSSNTNTQNNTTADTAIVDPCQHDLKKAVETQETVTEMHKMAEKVSRHVAVATDRKPPMLGNLPKLPSKEREVSTAVVLIRDGSSKTKTSASPAQEDIPTPIQVPASSPSPGAATPGSIPGSSGHSVSMLLKEKGYQADIGPVVGNGLNGAGGKEPPCKHVNCLEIPLHTTMPSDGGQIESHRERTFSSSSTMSGPSSVSESTDMLTKTTEAEGVHIEPTIKDREKQISVSPLRNTQEQTPPLAKQKDLGDFEKVKRQDPTFPPRSPAIRRFRPQPIEVKSLSKDTQKQEMPANSTGNNRPQTIEVKSIAKNSQKPVVPPKPSCKFKPADLEAMPTEAQRPSVTTTAKSQGEERHQTIVVSSPTIYRKISNESTSTSNYTRKLAVSAVSSLKPPPSKTTATTISNLSSQSTAPPETEAYNDRGQQQQPTASPQSSRYTHRPTTLAPALATHPGSTSAPGPISDPIASQVPGPTSAGASQPSQPAVTDPDSQPVLPRMACPREQAMPVTSNNIKQPASVPTRHVPGYAHQPYRRSLSSERAHRTDDLRFYASDDPPSYDERESFSPLVLPDLTHRRSNRYEPSSRPPPCSCTASCSSHPGLTPPHHHRSPQNLTPPAPSHSPGQVLPYPAAQPHFRPHQCRPDPQPMSYQPSSPKSSPLGPSQPPALYQSLHQPPPCPPHPSLMQACTADRPLQPPQHIDTRRPPVHRSPQQQPLGLAGAPYSDPSHNHSPGLPPMDPQYLCGTQSLGPSYGSEYGGDSSSLYSESSYGQAPRRVLLDPETGKYFYIEVPVQPLRKMLFDPETGQYVEVLIPQQAMSHSGLYPPSAAPYPSLHNPNMYATAPQYMPYAPPPPAHTQAQPQPPRYPEASAEATMHPSGPGVSYRNHSGQGSKPESHNHPPLDQSYLENYQHPHLKKATENSATGRQMEENPAMTSQNSDSQGGPFAISDFRVPRSYWNDKPDFRVPRNNQEHSEGEDEGHAEIPPSRYCDPTR</sequence>
<feature type="compositionally biased region" description="Polar residues" evidence="1">
    <location>
        <begin position="682"/>
        <end position="694"/>
    </location>
</feature>
<feature type="compositionally biased region" description="Low complexity" evidence="1">
    <location>
        <begin position="2375"/>
        <end position="2384"/>
    </location>
</feature>
<feature type="compositionally biased region" description="Basic and acidic residues" evidence="1">
    <location>
        <begin position="1597"/>
        <end position="1620"/>
    </location>
</feature>
<dbReference type="InterPro" id="IPR027838">
    <property type="entry name" value="DUF4585"/>
</dbReference>
<feature type="compositionally biased region" description="Basic and acidic residues" evidence="1">
    <location>
        <begin position="1753"/>
        <end position="1768"/>
    </location>
</feature>
<dbReference type="Pfam" id="PF15232">
    <property type="entry name" value="DUF4585"/>
    <property type="match status" value="1"/>
</dbReference>
<feature type="region of interest" description="Disordered" evidence="1">
    <location>
        <begin position="1208"/>
        <end position="1230"/>
    </location>
</feature>
<feature type="compositionally biased region" description="Polar residues" evidence="1">
    <location>
        <begin position="958"/>
        <end position="980"/>
    </location>
</feature>
<feature type="region of interest" description="Disordered" evidence="1">
    <location>
        <begin position="91"/>
        <end position="462"/>
    </location>
</feature>
<feature type="compositionally biased region" description="Low complexity" evidence="1">
    <location>
        <begin position="262"/>
        <end position="274"/>
    </location>
</feature>
<feature type="compositionally biased region" description="Basic and acidic residues" evidence="1">
    <location>
        <begin position="990"/>
        <end position="1027"/>
    </location>
</feature>
<feature type="region of interest" description="Disordered" evidence="1">
    <location>
        <begin position="1172"/>
        <end position="1195"/>
    </location>
</feature>
<feature type="region of interest" description="Disordered" evidence="1">
    <location>
        <begin position="2628"/>
        <end position="2689"/>
    </location>
</feature>
<evidence type="ECO:0000256" key="1">
    <source>
        <dbReference type="SAM" id="MobiDB-lite"/>
    </source>
</evidence>
<feature type="compositionally biased region" description="Polar residues" evidence="1">
    <location>
        <begin position="2716"/>
        <end position="2725"/>
    </location>
</feature>
<feature type="compositionally biased region" description="Basic residues" evidence="1">
    <location>
        <begin position="1106"/>
        <end position="1116"/>
    </location>
</feature>
<feature type="compositionally biased region" description="Polar residues" evidence="1">
    <location>
        <begin position="715"/>
        <end position="725"/>
    </location>
</feature>
<dbReference type="GO" id="GO:0005654">
    <property type="term" value="C:nucleoplasm"/>
    <property type="evidence" value="ECO:0007669"/>
    <property type="project" value="TreeGrafter"/>
</dbReference>
<feature type="region of interest" description="Disordered" evidence="1">
    <location>
        <begin position="771"/>
        <end position="1141"/>
    </location>
</feature>
<feature type="region of interest" description="Disordered" evidence="1">
    <location>
        <begin position="1591"/>
        <end position="1628"/>
    </location>
</feature>
<feature type="compositionally biased region" description="Polar residues" evidence="1">
    <location>
        <begin position="2261"/>
        <end position="2270"/>
    </location>
</feature>
<feature type="compositionally biased region" description="Polar residues" evidence="1">
    <location>
        <begin position="619"/>
        <end position="632"/>
    </location>
</feature>
<feature type="compositionally biased region" description="Polar residues" evidence="1">
    <location>
        <begin position="244"/>
        <end position="254"/>
    </location>
</feature>
<evidence type="ECO:0000313" key="3">
    <source>
        <dbReference type="EMBL" id="AWP12307.1"/>
    </source>
</evidence>
<proteinExistence type="predicted"/>
<feature type="compositionally biased region" description="Low complexity" evidence="1">
    <location>
        <begin position="1510"/>
        <end position="1526"/>
    </location>
</feature>
<feature type="compositionally biased region" description="Basic and acidic residues" evidence="1">
    <location>
        <begin position="2321"/>
        <end position="2333"/>
    </location>
</feature>
<feature type="compositionally biased region" description="Low complexity" evidence="1">
    <location>
        <begin position="540"/>
        <end position="549"/>
    </location>
</feature>
<feature type="compositionally biased region" description="Low complexity" evidence="1">
    <location>
        <begin position="213"/>
        <end position="222"/>
    </location>
</feature>
<dbReference type="Proteomes" id="UP000246464">
    <property type="component" value="Chromosome 13"/>
</dbReference>
<keyword evidence="4" id="KW-1185">Reference proteome</keyword>
<feature type="compositionally biased region" description="Basic and acidic residues" evidence="1">
    <location>
        <begin position="1475"/>
        <end position="1496"/>
    </location>
</feature>
<feature type="domain" description="DUF4585" evidence="2">
    <location>
        <begin position="2553"/>
        <end position="2623"/>
    </location>
</feature>
<evidence type="ECO:0000259" key="2">
    <source>
        <dbReference type="Pfam" id="PF15232"/>
    </source>
</evidence>
<feature type="compositionally biased region" description="Low complexity" evidence="1">
    <location>
        <begin position="2210"/>
        <end position="2221"/>
    </location>
</feature>
<feature type="compositionally biased region" description="Polar residues" evidence="1">
    <location>
        <begin position="165"/>
        <end position="209"/>
    </location>
</feature>
<feature type="region of interest" description="Disordered" evidence="1">
    <location>
        <begin position="1248"/>
        <end position="1337"/>
    </location>
</feature>
<feature type="compositionally biased region" description="Polar residues" evidence="1">
    <location>
        <begin position="2125"/>
        <end position="2135"/>
    </location>
</feature>
<dbReference type="PANTHER" id="PTHR33775">
    <property type="entry name" value="CARDIAC-ENRICHED FHL2-INTERACTING PROTEIN-RELATED"/>
    <property type="match status" value="1"/>
</dbReference>
<feature type="compositionally biased region" description="Polar residues" evidence="1">
    <location>
        <begin position="280"/>
        <end position="297"/>
    </location>
</feature>
<feature type="compositionally biased region" description="Polar residues" evidence="1">
    <location>
        <begin position="1381"/>
        <end position="1394"/>
    </location>
</feature>
<feature type="compositionally biased region" description="Polar residues" evidence="1">
    <location>
        <begin position="1172"/>
        <end position="1187"/>
    </location>
</feature>
<feature type="region of interest" description="Disordered" evidence="1">
    <location>
        <begin position="502"/>
        <end position="735"/>
    </location>
</feature>
<feature type="compositionally biased region" description="Low complexity" evidence="1">
    <location>
        <begin position="1435"/>
        <end position="1456"/>
    </location>
</feature>
<feature type="compositionally biased region" description="Low complexity" evidence="1">
    <location>
        <begin position="2436"/>
        <end position="2445"/>
    </location>
</feature>
<feature type="compositionally biased region" description="Basic and acidic residues" evidence="1">
    <location>
        <begin position="1670"/>
        <end position="1720"/>
    </location>
</feature>
<feature type="region of interest" description="Disordered" evidence="1">
    <location>
        <begin position="2018"/>
        <end position="2146"/>
    </location>
</feature>
<feature type="compositionally biased region" description="Low complexity" evidence="1">
    <location>
        <begin position="943"/>
        <end position="957"/>
    </location>
</feature>
<feature type="region of interest" description="Disordered" evidence="1">
    <location>
        <begin position="2172"/>
        <end position="2549"/>
    </location>
</feature>
<feature type="compositionally biased region" description="Polar residues" evidence="1">
    <location>
        <begin position="2078"/>
        <end position="2088"/>
    </location>
</feature>
<feature type="compositionally biased region" description="Low complexity" evidence="1">
    <location>
        <begin position="1077"/>
        <end position="1097"/>
    </location>
</feature>
<feature type="region of interest" description="Disordered" evidence="1">
    <location>
        <begin position="1510"/>
        <end position="1552"/>
    </location>
</feature>
<feature type="compositionally biased region" description="Polar residues" evidence="1">
    <location>
        <begin position="391"/>
        <end position="413"/>
    </location>
</feature>
<reference evidence="3 4" key="1">
    <citation type="submission" date="2017-12" db="EMBL/GenBank/DDBJ databases">
        <title>Integrating genomic resources of turbot (Scophthalmus maximus) in depth evaluation of genetic and physical mapping variation across individuals.</title>
        <authorList>
            <person name="Martinez P."/>
        </authorList>
    </citation>
    <scope>NUCLEOTIDE SEQUENCE [LARGE SCALE GENOMIC DNA]</scope>
</reference>
<feature type="region of interest" description="Disordered" evidence="1">
    <location>
        <begin position="1359"/>
        <end position="1496"/>
    </location>
</feature>
<feature type="region of interest" description="Disordered" evidence="1">
    <location>
        <begin position="1670"/>
        <end position="1741"/>
    </location>
</feature>
<dbReference type="EMBL" id="CP026255">
    <property type="protein sequence ID" value="AWP12307.1"/>
    <property type="molecule type" value="Genomic_DNA"/>
</dbReference>
<feature type="compositionally biased region" description="Basic and acidic residues" evidence="1">
    <location>
        <begin position="803"/>
        <end position="820"/>
    </location>
</feature>
<feature type="compositionally biased region" description="Polar residues" evidence="1">
    <location>
        <begin position="509"/>
        <end position="518"/>
    </location>
</feature>
<feature type="region of interest" description="Disordered" evidence="1">
    <location>
        <begin position="1753"/>
        <end position="1803"/>
    </location>
</feature>
<dbReference type="PANTHER" id="PTHR33775:SF1">
    <property type="entry name" value="PROLINE-RICH BASIC PROTEIN 1"/>
    <property type="match status" value="1"/>
</dbReference>
<feature type="compositionally biased region" description="Pro residues" evidence="1">
    <location>
        <begin position="2632"/>
        <end position="2649"/>
    </location>
</feature>
<feature type="compositionally biased region" description="Low complexity" evidence="1">
    <location>
        <begin position="656"/>
        <end position="669"/>
    </location>
</feature>
<feature type="compositionally biased region" description="Low complexity" evidence="1">
    <location>
        <begin position="867"/>
        <end position="881"/>
    </location>
</feature>
<feature type="compositionally biased region" description="Low complexity" evidence="1">
    <location>
        <begin position="1891"/>
        <end position="1910"/>
    </location>
</feature>
<feature type="compositionally biased region" description="Basic residues" evidence="1">
    <location>
        <begin position="1251"/>
        <end position="1266"/>
    </location>
</feature>
<feature type="compositionally biased region" description="Basic and acidic residues" evidence="1">
    <location>
        <begin position="1535"/>
        <end position="1552"/>
    </location>
</feature>
<feature type="compositionally biased region" description="Basic and acidic residues" evidence="1">
    <location>
        <begin position="2741"/>
        <end position="2765"/>
    </location>
</feature>
<protein>
    <submittedName>
        <fullName evidence="3">Putative serine/arginine repetitive matrix protein 2-like</fullName>
    </submittedName>
</protein>
<organism evidence="3 4">
    <name type="scientific">Scophthalmus maximus</name>
    <name type="common">Turbot</name>
    <name type="synonym">Psetta maxima</name>
    <dbReference type="NCBI Taxonomy" id="52904"/>
    <lineage>
        <taxon>Eukaryota</taxon>
        <taxon>Metazoa</taxon>
        <taxon>Chordata</taxon>
        <taxon>Craniata</taxon>
        <taxon>Vertebrata</taxon>
        <taxon>Euteleostomi</taxon>
        <taxon>Actinopterygii</taxon>
        <taxon>Neopterygii</taxon>
        <taxon>Teleostei</taxon>
        <taxon>Neoteleostei</taxon>
        <taxon>Acanthomorphata</taxon>
        <taxon>Carangaria</taxon>
        <taxon>Pleuronectiformes</taxon>
        <taxon>Pleuronectoidei</taxon>
        <taxon>Scophthalmidae</taxon>
        <taxon>Scophthalmus</taxon>
    </lineage>
</organism>
<feature type="compositionally biased region" description="Basic and acidic residues" evidence="1">
    <location>
        <begin position="2031"/>
        <end position="2045"/>
    </location>
</feature>